<dbReference type="Proteomes" id="UP000237347">
    <property type="component" value="Unassembled WGS sequence"/>
</dbReference>
<evidence type="ECO:0008006" key="3">
    <source>
        <dbReference type="Google" id="ProtNLM"/>
    </source>
</evidence>
<evidence type="ECO:0000313" key="2">
    <source>
        <dbReference type="Proteomes" id="UP000237347"/>
    </source>
</evidence>
<keyword evidence="2" id="KW-1185">Reference proteome</keyword>
<comment type="caution">
    <text evidence="1">The sequence shown here is derived from an EMBL/GenBank/DDBJ whole genome shotgun (WGS) entry which is preliminary data.</text>
</comment>
<sequence>MAALHEEPLKENEEGEDMYNYDEETCSASGCGCFRLFGFRQRRSNDNESKYLLQQNGEHRETWWKNQLNKVKQVTEVLAGPKWKTFLRKFSRFGINKNKKEKNRLSLSYTRMAALHEKPLKENEEGEDMYNYDEETCSASGCGCFRLFGFRQRRSNDNESKYLLQQNGEHRETWWKNQLNKVKQVTEVLAGPKWKTFLRKFSRFGINKNKKEKNRFQYDPESYALNFDRGFDSEDDAFVLDFTSKFAAPIHDHEQPRTGSGK</sequence>
<dbReference type="AlphaFoldDB" id="A0AAW0LE67"/>
<dbReference type="PANTHER" id="PTHR47076:SF1">
    <property type="entry name" value="NHL DOMAIN PROTEIN"/>
    <property type="match status" value="1"/>
</dbReference>
<evidence type="ECO:0000313" key="1">
    <source>
        <dbReference type="EMBL" id="KAK7848646.1"/>
    </source>
</evidence>
<dbReference type="PANTHER" id="PTHR47076">
    <property type="entry name" value="NHL DOMAIN PROTEIN"/>
    <property type="match status" value="1"/>
</dbReference>
<protein>
    <recommendedName>
        <fullName evidence="3">Stress induced protein</fullName>
    </recommendedName>
</protein>
<gene>
    <name evidence="1" type="ORF">CFP56_004667</name>
</gene>
<accession>A0AAW0LE67</accession>
<proteinExistence type="predicted"/>
<name>A0AAW0LE67_QUESU</name>
<reference evidence="1 2" key="1">
    <citation type="journal article" date="2018" name="Sci. Data">
        <title>The draft genome sequence of cork oak.</title>
        <authorList>
            <person name="Ramos A.M."/>
            <person name="Usie A."/>
            <person name="Barbosa P."/>
            <person name="Barros P.M."/>
            <person name="Capote T."/>
            <person name="Chaves I."/>
            <person name="Simoes F."/>
            <person name="Abreu I."/>
            <person name="Carrasquinho I."/>
            <person name="Faro C."/>
            <person name="Guimaraes J.B."/>
            <person name="Mendonca D."/>
            <person name="Nobrega F."/>
            <person name="Rodrigues L."/>
            <person name="Saibo N.J.M."/>
            <person name="Varela M.C."/>
            <person name="Egas C."/>
            <person name="Matos J."/>
            <person name="Miguel C.M."/>
            <person name="Oliveira M.M."/>
            <person name="Ricardo C.P."/>
            <person name="Goncalves S."/>
        </authorList>
    </citation>
    <scope>NUCLEOTIDE SEQUENCE [LARGE SCALE GENOMIC DNA]</scope>
    <source>
        <strain evidence="2">cv. HL8</strain>
    </source>
</reference>
<dbReference type="EMBL" id="PKMF04000125">
    <property type="protein sequence ID" value="KAK7848646.1"/>
    <property type="molecule type" value="Genomic_DNA"/>
</dbReference>
<organism evidence="1 2">
    <name type="scientific">Quercus suber</name>
    <name type="common">Cork oak</name>
    <dbReference type="NCBI Taxonomy" id="58331"/>
    <lineage>
        <taxon>Eukaryota</taxon>
        <taxon>Viridiplantae</taxon>
        <taxon>Streptophyta</taxon>
        <taxon>Embryophyta</taxon>
        <taxon>Tracheophyta</taxon>
        <taxon>Spermatophyta</taxon>
        <taxon>Magnoliopsida</taxon>
        <taxon>eudicotyledons</taxon>
        <taxon>Gunneridae</taxon>
        <taxon>Pentapetalae</taxon>
        <taxon>rosids</taxon>
        <taxon>fabids</taxon>
        <taxon>Fagales</taxon>
        <taxon>Fagaceae</taxon>
        <taxon>Quercus</taxon>
    </lineage>
</organism>